<dbReference type="Pfam" id="PF02518">
    <property type="entry name" value="HATPase_c"/>
    <property type="match status" value="1"/>
</dbReference>
<dbReference type="RefSeq" id="WP_189457213.1">
    <property type="nucleotide sequence ID" value="NZ_BMYD01000004.1"/>
</dbReference>
<dbReference type="SMART" id="SM00448">
    <property type="entry name" value="REC"/>
    <property type="match status" value="1"/>
</dbReference>
<feature type="domain" description="PAS" evidence="11">
    <location>
        <begin position="81"/>
        <end position="152"/>
    </location>
</feature>
<dbReference type="SUPFAM" id="SSF55874">
    <property type="entry name" value="ATPase domain of HSP90 chaperone/DNA topoisomerase II/histidine kinase"/>
    <property type="match status" value="1"/>
</dbReference>
<accession>A0A918WB84</accession>
<dbReference type="SUPFAM" id="SSF52172">
    <property type="entry name" value="CheY-like"/>
    <property type="match status" value="1"/>
</dbReference>
<dbReference type="SUPFAM" id="SSF55781">
    <property type="entry name" value="GAF domain-like"/>
    <property type="match status" value="1"/>
</dbReference>
<comment type="catalytic activity">
    <reaction evidence="1">
        <text>ATP + protein L-histidine = ADP + protein N-phospho-L-histidine.</text>
        <dbReference type="EC" id="2.7.13.3"/>
    </reaction>
</comment>
<dbReference type="EC" id="2.7.13.3" evidence="2"/>
<dbReference type="Gene3D" id="3.30.450.40">
    <property type="match status" value="1"/>
</dbReference>
<dbReference type="SMART" id="SM00387">
    <property type="entry name" value="HATPase_c"/>
    <property type="match status" value="1"/>
</dbReference>
<dbReference type="PANTHER" id="PTHR43547">
    <property type="entry name" value="TWO-COMPONENT HISTIDINE KINASE"/>
    <property type="match status" value="1"/>
</dbReference>
<dbReference type="FunFam" id="1.10.287.130:FF:000001">
    <property type="entry name" value="Two-component sensor histidine kinase"/>
    <property type="match status" value="1"/>
</dbReference>
<evidence type="ECO:0000256" key="8">
    <source>
        <dbReference type="PROSITE-ProRule" id="PRU00169"/>
    </source>
</evidence>
<reference evidence="13" key="1">
    <citation type="journal article" date="2014" name="Int. J. Syst. Evol. Microbiol.">
        <title>Complete genome sequence of Corynebacterium casei LMG S-19264T (=DSM 44701T), isolated from a smear-ripened cheese.</title>
        <authorList>
            <consortium name="US DOE Joint Genome Institute (JGI-PGF)"/>
            <person name="Walter F."/>
            <person name="Albersmeier A."/>
            <person name="Kalinowski J."/>
            <person name="Ruckert C."/>
        </authorList>
    </citation>
    <scope>NUCLEOTIDE SEQUENCE</scope>
    <source>
        <strain evidence="13">KCTC 23077</strain>
    </source>
</reference>
<dbReference type="PROSITE" id="PS50113">
    <property type="entry name" value="PAC"/>
    <property type="match status" value="1"/>
</dbReference>
<evidence type="ECO:0000256" key="1">
    <source>
        <dbReference type="ARBA" id="ARBA00000085"/>
    </source>
</evidence>
<dbReference type="CDD" id="cd00075">
    <property type="entry name" value="HATPase"/>
    <property type="match status" value="1"/>
</dbReference>
<dbReference type="PROSITE" id="PS50112">
    <property type="entry name" value="PAS"/>
    <property type="match status" value="1"/>
</dbReference>
<dbReference type="Gene3D" id="3.30.450.20">
    <property type="entry name" value="PAS domain"/>
    <property type="match status" value="1"/>
</dbReference>
<keyword evidence="3 8" id="KW-0597">Phosphoprotein</keyword>
<dbReference type="Pfam" id="PF08447">
    <property type="entry name" value="PAS_3"/>
    <property type="match status" value="1"/>
</dbReference>
<dbReference type="PROSITE" id="PS50110">
    <property type="entry name" value="RESPONSE_REGULATORY"/>
    <property type="match status" value="1"/>
</dbReference>
<dbReference type="GO" id="GO:0005886">
    <property type="term" value="C:plasma membrane"/>
    <property type="evidence" value="ECO:0007669"/>
    <property type="project" value="UniProtKB-ARBA"/>
</dbReference>
<evidence type="ECO:0000256" key="5">
    <source>
        <dbReference type="ARBA" id="ARBA00022777"/>
    </source>
</evidence>
<dbReference type="InterPro" id="IPR000700">
    <property type="entry name" value="PAS-assoc_C"/>
</dbReference>
<evidence type="ECO:0000256" key="3">
    <source>
        <dbReference type="ARBA" id="ARBA00022553"/>
    </source>
</evidence>
<dbReference type="CDD" id="cd00082">
    <property type="entry name" value="HisKA"/>
    <property type="match status" value="1"/>
</dbReference>
<dbReference type="CDD" id="cd00130">
    <property type="entry name" value="PAS"/>
    <property type="match status" value="1"/>
</dbReference>
<dbReference type="InterPro" id="IPR001789">
    <property type="entry name" value="Sig_transdc_resp-reg_receiver"/>
</dbReference>
<dbReference type="Gene3D" id="3.30.565.10">
    <property type="entry name" value="Histidine kinase-like ATPase, C-terminal domain"/>
    <property type="match status" value="1"/>
</dbReference>
<sequence length="574" mass="61944">MVVNDTATDPRTDAAAYAALNIGAFVTVPYFTEGTWTHFFAVTSAHSRTWESTEVELLEAFARLVFSKLERAQAHSAVRESAARFRAMADAVPHIVWVTDAQGQIEFFNRQWTLYTGMSDTPGTIGDFAAAVVHPDDGAALMDRLQAAMASGDTFEAEHRIRGRSGQYRWFLARAEAELDPSNGLPRRWYGATMDIHDRRMVEQALAESDRRKDEFIAMLAHELRNPLAPIATAAQILKRSQHDPSRVTSSAEVIERQVSHLTSLVDDLMDVSRVTRGQVTIERGAVNLHEVASAAIEQVQPLLRERCHELRTALAAGDLVVEGAFNRLVQVVANLLANAAKYTPQGGRITVQVGTEGGQAVIRVTDNGVGISPELLPGIFELFTQAERTADRSQGGLGIGLALVRSLVSLHGGTVEAESGGTGCGSTFTVRLPLAATDANRQSAAVAEACGSRSLRILLVDDNRDAAATLADLLCLLGHDVTTAFDATSALETEASGKWDAYILDIGLPDMTGFELAERLKNVSANRDATFIALTGYGQPHDRVASEAAGFDHHMVKPPDVTKLLSVLEGHTA</sequence>
<dbReference type="SUPFAM" id="SSF55785">
    <property type="entry name" value="PYP-like sensor domain (PAS domain)"/>
    <property type="match status" value="1"/>
</dbReference>
<dbReference type="PANTHER" id="PTHR43547:SF2">
    <property type="entry name" value="HYBRID SIGNAL TRANSDUCTION HISTIDINE KINASE C"/>
    <property type="match status" value="1"/>
</dbReference>
<dbReference type="Gene3D" id="1.10.287.130">
    <property type="match status" value="1"/>
</dbReference>
<evidence type="ECO:0000259" key="12">
    <source>
        <dbReference type="PROSITE" id="PS50113"/>
    </source>
</evidence>
<keyword evidence="7" id="KW-0472">Membrane</keyword>
<dbReference type="InterPro" id="IPR036097">
    <property type="entry name" value="HisK_dim/P_sf"/>
</dbReference>
<dbReference type="InterPro" id="IPR036890">
    <property type="entry name" value="HATPase_C_sf"/>
</dbReference>
<feature type="domain" description="Histidine kinase" evidence="9">
    <location>
        <begin position="219"/>
        <end position="437"/>
    </location>
</feature>
<reference evidence="13" key="2">
    <citation type="submission" date="2020-09" db="EMBL/GenBank/DDBJ databases">
        <authorList>
            <person name="Sun Q."/>
            <person name="Kim S."/>
        </authorList>
    </citation>
    <scope>NUCLEOTIDE SEQUENCE</scope>
    <source>
        <strain evidence="13">KCTC 23077</strain>
    </source>
</reference>
<evidence type="ECO:0000259" key="10">
    <source>
        <dbReference type="PROSITE" id="PS50110"/>
    </source>
</evidence>
<dbReference type="Proteomes" id="UP000646426">
    <property type="component" value="Unassembled WGS sequence"/>
</dbReference>
<evidence type="ECO:0000256" key="6">
    <source>
        <dbReference type="ARBA" id="ARBA00023012"/>
    </source>
</evidence>
<dbReference type="FunFam" id="3.30.565.10:FF:000006">
    <property type="entry name" value="Sensor histidine kinase WalK"/>
    <property type="match status" value="1"/>
</dbReference>
<dbReference type="EMBL" id="BMYD01000004">
    <property type="protein sequence ID" value="GHA86571.1"/>
    <property type="molecule type" value="Genomic_DNA"/>
</dbReference>
<dbReference type="InterPro" id="IPR004358">
    <property type="entry name" value="Sig_transdc_His_kin-like_C"/>
</dbReference>
<evidence type="ECO:0000256" key="4">
    <source>
        <dbReference type="ARBA" id="ARBA00022679"/>
    </source>
</evidence>
<dbReference type="InterPro" id="IPR003661">
    <property type="entry name" value="HisK_dim/P_dom"/>
</dbReference>
<keyword evidence="6" id="KW-0902">Two-component regulatory system</keyword>
<evidence type="ECO:0000256" key="2">
    <source>
        <dbReference type="ARBA" id="ARBA00012438"/>
    </source>
</evidence>
<keyword evidence="5" id="KW-0418">Kinase</keyword>
<name>A0A918WB84_9GAMM</name>
<dbReference type="NCBIfam" id="TIGR00229">
    <property type="entry name" value="sensory_box"/>
    <property type="match status" value="1"/>
</dbReference>
<dbReference type="GO" id="GO:0000155">
    <property type="term" value="F:phosphorelay sensor kinase activity"/>
    <property type="evidence" value="ECO:0007669"/>
    <property type="project" value="InterPro"/>
</dbReference>
<keyword evidence="14" id="KW-1185">Reference proteome</keyword>
<dbReference type="Pfam" id="PF00072">
    <property type="entry name" value="Response_reg"/>
    <property type="match status" value="1"/>
</dbReference>
<dbReference type="SMART" id="SM00091">
    <property type="entry name" value="PAS"/>
    <property type="match status" value="1"/>
</dbReference>
<gene>
    <name evidence="13" type="ORF">GCM10007067_25780</name>
</gene>
<feature type="domain" description="Response regulatory" evidence="10">
    <location>
        <begin position="457"/>
        <end position="573"/>
    </location>
</feature>
<feature type="domain" description="PAC" evidence="12">
    <location>
        <begin position="155"/>
        <end position="208"/>
    </location>
</feature>
<evidence type="ECO:0000259" key="11">
    <source>
        <dbReference type="PROSITE" id="PS50112"/>
    </source>
</evidence>
<dbReference type="InterPro" id="IPR011006">
    <property type="entry name" value="CheY-like_superfamily"/>
</dbReference>
<keyword evidence="4" id="KW-0808">Transferase</keyword>
<protein>
    <recommendedName>
        <fullName evidence="2">histidine kinase</fullName>
        <ecNumber evidence="2">2.7.13.3</ecNumber>
    </recommendedName>
</protein>
<dbReference type="PRINTS" id="PR00344">
    <property type="entry name" value="BCTRLSENSOR"/>
</dbReference>
<organism evidence="13 14">
    <name type="scientific">Cognatilysobacter bugurensis</name>
    <dbReference type="NCBI Taxonomy" id="543356"/>
    <lineage>
        <taxon>Bacteria</taxon>
        <taxon>Pseudomonadati</taxon>
        <taxon>Pseudomonadota</taxon>
        <taxon>Gammaproteobacteria</taxon>
        <taxon>Lysobacterales</taxon>
        <taxon>Lysobacteraceae</taxon>
        <taxon>Cognatilysobacter</taxon>
    </lineage>
</organism>
<dbReference type="SUPFAM" id="SSF47384">
    <property type="entry name" value="Homodimeric domain of signal transducing histidine kinase"/>
    <property type="match status" value="1"/>
</dbReference>
<evidence type="ECO:0000313" key="14">
    <source>
        <dbReference type="Proteomes" id="UP000646426"/>
    </source>
</evidence>
<dbReference type="InterPro" id="IPR005467">
    <property type="entry name" value="His_kinase_dom"/>
</dbReference>
<dbReference type="InterPro" id="IPR000014">
    <property type="entry name" value="PAS"/>
</dbReference>
<dbReference type="PROSITE" id="PS50109">
    <property type="entry name" value="HIS_KIN"/>
    <property type="match status" value="1"/>
</dbReference>
<proteinExistence type="predicted"/>
<dbReference type="InterPro" id="IPR003594">
    <property type="entry name" value="HATPase_dom"/>
</dbReference>
<feature type="modified residue" description="4-aspartylphosphate" evidence="8">
    <location>
        <position position="506"/>
    </location>
</feature>
<dbReference type="InterPro" id="IPR029016">
    <property type="entry name" value="GAF-like_dom_sf"/>
</dbReference>
<evidence type="ECO:0000256" key="7">
    <source>
        <dbReference type="ARBA" id="ARBA00023136"/>
    </source>
</evidence>
<evidence type="ECO:0000259" key="9">
    <source>
        <dbReference type="PROSITE" id="PS50109"/>
    </source>
</evidence>
<dbReference type="AlphaFoldDB" id="A0A918WB84"/>
<dbReference type="SMART" id="SM00388">
    <property type="entry name" value="HisKA"/>
    <property type="match status" value="1"/>
</dbReference>
<dbReference type="InterPro" id="IPR013655">
    <property type="entry name" value="PAS_fold_3"/>
</dbReference>
<evidence type="ECO:0000313" key="13">
    <source>
        <dbReference type="EMBL" id="GHA86571.1"/>
    </source>
</evidence>
<dbReference type="InterPro" id="IPR035965">
    <property type="entry name" value="PAS-like_dom_sf"/>
</dbReference>
<dbReference type="Pfam" id="PF00512">
    <property type="entry name" value="HisKA"/>
    <property type="match status" value="1"/>
</dbReference>
<comment type="caution">
    <text evidence="13">The sequence shown here is derived from an EMBL/GenBank/DDBJ whole genome shotgun (WGS) entry which is preliminary data.</text>
</comment>
<dbReference type="Gene3D" id="3.40.50.2300">
    <property type="match status" value="1"/>
</dbReference>